<feature type="chain" id="PRO_5042197651" evidence="2">
    <location>
        <begin position="22"/>
        <end position="576"/>
    </location>
</feature>
<dbReference type="SUPFAM" id="SSF56281">
    <property type="entry name" value="Metallo-hydrolase/oxidoreductase"/>
    <property type="match status" value="1"/>
</dbReference>
<dbReference type="Proteomes" id="UP001224775">
    <property type="component" value="Unassembled WGS sequence"/>
</dbReference>
<name>A0AAD8Y2J3_9STRA</name>
<dbReference type="Pfam" id="PF08670">
    <property type="entry name" value="MEKHLA"/>
    <property type="match status" value="1"/>
</dbReference>
<evidence type="ECO:0000313" key="5">
    <source>
        <dbReference type="Proteomes" id="UP001224775"/>
    </source>
</evidence>
<feature type="signal peptide" evidence="2">
    <location>
        <begin position="1"/>
        <end position="21"/>
    </location>
</feature>
<feature type="region of interest" description="Disordered" evidence="1">
    <location>
        <begin position="34"/>
        <end position="54"/>
    </location>
</feature>
<dbReference type="EMBL" id="JATAAI010000021">
    <property type="protein sequence ID" value="KAK1738353.1"/>
    <property type="molecule type" value="Genomic_DNA"/>
</dbReference>
<dbReference type="Pfam" id="PF14234">
    <property type="entry name" value="DUF4336"/>
    <property type="match status" value="1"/>
</dbReference>
<accession>A0AAD8Y2J3</accession>
<dbReference type="AlphaFoldDB" id="A0AAD8Y2J3"/>
<keyword evidence="2" id="KW-0732">Signal</keyword>
<sequence>MNILHGRQLLLLLLIIYHGEAAAFILPQSSKPQKLIPTSRHKKSRLSSSQSPNDDDIVPAVYPLSRKKLVLIEEAKKLNTPKGSYSSVGWSNRLGSVLTPAAVPGVYTADRPFYWNKIDVGCRMTVIKQQNGELIVHSPIGIDAPLIRSLEELGEVTHVISPNYEHVKYAHQWAEQYPNAKIWGCPGLMERETNVRWTGEVPFGARPPGFQSNNRSISDDKHKDIWDWEEFQPLHIDTEVNPFTGKSFFNEVIYYHTASKTLLMTDLFWNYPSSDGTTNGQIPCDHKEDFGPWELAPSVGKIPVGSTAWKFGMDKIFYPFYLNLMVKSDKRQTFNEIARFITCGGDWEVETIIPAHGDIVRGKNVCREVLEKHFNVQCSLPSVDAHFTSPSVLAWLKKMALSYKLERGEDFLEVISREAGISVNKGDENDLMQLATLCASSPLAIASHDFLRADEAIYIYGNQAFLDGFGYKWDEFVELPSSKCVETDTEVEERQKLLDNIKDAAMSKTQSNEVDKYDNLVRVRKDGKKILLKGVHLWNVWDISENLDDNARAKVESGAIKPIGQAVWISNVEYLD</sequence>
<gene>
    <name evidence="4" type="ORF">QTG54_011022</name>
</gene>
<feature type="domain" description="MEKHLA" evidence="3">
    <location>
        <begin position="429"/>
        <end position="546"/>
    </location>
</feature>
<evidence type="ECO:0000313" key="4">
    <source>
        <dbReference type="EMBL" id="KAK1738353.1"/>
    </source>
</evidence>
<dbReference type="InterPro" id="IPR013978">
    <property type="entry name" value="MEKHLA"/>
</dbReference>
<reference evidence="4" key="1">
    <citation type="submission" date="2023-06" db="EMBL/GenBank/DDBJ databases">
        <title>Survivors Of The Sea: Transcriptome response of Skeletonema marinoi to long-term dormancy.</title>
        <authorList>
            <person name="Pinder M.I.M."/>
            <person name="Kourtchenko O."/>
            <person name="Robertson E.K."/>
            <person name="Larsson T."/>
            <person name="Maumus F."/>
            <person name="Osuna-Cruz C.M."/>
            <person name="Vancaester E."/>
            <person name="Stenow R."/>
            <person name="Vandepoele K."/>
            <person name="Ploug H."/>
            <person name="Bruchert V."/>
            <person name="Godhe A."/>
            <person name="Topel M."/>
        </authorList>
    </citation>
    <scope>NUCLEOTIDE SEQUENCE</scope>
    <source>
        <strain evidence="4">R05AC</strain>
    </source>
</reference>
<organism evidence="4 5">
    <name type="scientific">Skeletonema marinoi</name>
    <dbReference type="NCBI Taxonomy" id="267567"/>
    <lineage>
        <taxon>Eukaryota</taxon>
        <taxon>Sar</taxon>
        <taxon>Stramenopiles</taxon>
        <taxon>Ochrophyta</taxon>
        <taxon>Bacillariophyta</taxon>
        <taxon>Coscinodiscophyceae</taxon>
        <taxon>Thalassiosirophycidae</taxon>
        <taxon>Thalassiosirales</taxon>
        <taxon>Skeletonemataceae</taxon>
        <taxon>Skeletonema</taxon>
        <taxon>Skeletonema marinoi-dohrnii complex</taxon>
    </lineage>
</organism>
<evidence type="ECO:0000256" key="1">
    <source>
        <dbReference type="SAM" id="MobiDB-lite"/>
    </source>
</evidence>
<dbReference type="PANTHER" id="PTHR33835:SF1">
    <property type="entry name" value="METALLO-BETA-LACTAMASE DOMAIN-CONTAINING PROTEIN"/>
    <property type="match status" value="1"/>
</dbReference>
<evidence type="ECO:0000256" key="2">
    <source>
        <dbReference type="SAM" id="SignalP"/>
    </source>
</evidence>
<dbReference type="InterPro" id="IPR036866">
    <property type="entry name" value="RibonucZ/Hydroxyglut_hydro"/>
</dbReference>
<dbReference type="InterPro" id="IPR025638">
    <property type="entry name" value="DUF4336"/>
</dbReference>
<proteinExistence type="predicted"/>
<keyword evidence="5" id="KW-1185">Reference proteome</keyword>
<protein>
    <submittedName>
        <fullName evidence="4">DUF4336 domain-containing protein</fullName>
    </submittedName>
</protein>
<evidence type="ECO:0000259" key="3">
    <source>
        <dbReference type="Pfam" id="PF08670"/>
    </source>
</evidence>
<dbReference type="PANTHER" id="PTHR33835">
    <property type="entry name" value="YALI0C07656P"/>
    <property type="match status" value="1"/>
</dbReference>
<comment type="caution">
    <text evidence="4">The sequence shown here is derived from an EMBL/GenBank/DDBJ whole genome shotgun (WGS) entry which is preliminary data.</text>
</comment>